<dbReference type="EMBL" id="BMWE01000004">
    <property type="protein sequence ID" value="GGY13064.1"/>
    <property type="molecule type" value="Genomic_DNA"/>
</dbReference>
<proteinExistence type="predicted"/>
<organism evidence="1 2">
    <name type="scientific">Streptomyces djakartensis</name>
    <dbReference type="NCBI Taxonomy" id="68193"/>
    <lineage>
        <taxon>Bacteria</taxon>
        <taxon>Bacillati</taxon>
        <taxon>Actinomycetota</taxon>
        <taxon>Actinomycetes</taxon>
        <taxon>Kitasatosporales</taxon>
        <taxon>Streptomycetaceae</taxon>
        <taxon>Streptomyces</taxon>
    </lineage>
</organism>
<comment type="caution">
    <text evidence="1">The sequence shown here is derived from an EMBL/GenBank/DDBJ whole genome shotgun (WGS) entry which is preliminary data.</text>
</comment>
<dbReference type="Proteomes" id="UP000653308">
    <property type="component" value="Unassembled WGS sequence"/>
</dbReference>
<gene>
    <name evidence="1" type="ORF">GCM10010384_18370</name>
</gene>
<evidence type="ECO:0008006" key="3">
    <source>
        <dbReference type="Google" id="ProtNLM"/>
    </source>
</evidence>
<dbReference type="RefSeq" id="WP_190197214.1">
    <property type="nucleotide sequence ID" value="NZ_BMWE01000004.1"/>
</dbReference>
<name>A0ABQ2ZG22_9ACTN</name>
<keyword evidence="2" id="KW-1185">Reference proteome</keyword>
<accession>A0ABQ2ZG22</accession>
<dbReference type="Gene3D" id="3.30.870.10">
    <property type="entry name" value="Endonuclease Chain A"/>
    <property type="match status" value="1"/>
</dbReference>
<protein>
    <recommendedName>
        <fullName evidence="3">Phospholipase D-like domain-containing protein</fullName>
    </recommendedName>
</protein>
<sequence>MPTFSPNSLLAVRFHNARPGLDLVTIVDAGLPVAQITAEVLAQDSKGLPLMDEFVLRLVDHQVTRGHSIAGMLGLPERMVDQTVAALFSSDDLRWSRPSSGDDSAVRGLQLTDKGRITAREAAQNVPVRVNQPLVYDQMLWKIAPYNRNTTIPRGQAEQAGMIMLPAARSGPVEDSDITAAAITALLRDNGTTDREVLQVKSIQQSPSRRVLPVKLLVYADTDRTDVQLGVVVDGELSHPHELALIGLGGAKALGITVEPPAERPVLDSELEKARVPLAEVTQHRAEQAAFQLGAQTPTPKAPAEPQPQTDEIRAIGVFEHPEILEDALTHARRRLLLISPWIKKTIITTEFISRLEARLTRGVKVDIAYGYEDNDRKTDPDAVRRLTNLAARYPDKFTFTRLKSTHAKVLVYDNVWVTTSFNWLSFAGDPDRTYRMEEGSLIRNRAVADTQYDRYLQLIDEQRR</sequence>
<evidence type="ECO:0000313" key="2">
    <source>
        <dbReference type="Proteomes" id="UP000653308"/>
    </source>
</evidence>
<dbReference type="SUPFAM" id="SSF56024">
    <property type="entry name" value="Phospholipase D/nuclease"/>
    <property type="match status" value="1"/>
</dbReference>
<reference evidence="2" key="1">
    <citation type="journal article" date="2019" name="Int. J. Syst. Evol. Microbiol.">
        <title>The Global Catalogue of Microorganisms (GCM) 10K type strain sequencing project: providing services to taxonomists for standard genome sequencing and annotation.</title>
        <authorList>
            <consortium name="The Broad Institute Genomics Platform"/>
            <consortium name="The Broad Institute Genome Sequencing Center for Infectious Disease"/>
            <person name="Wu L."/>
            <person name="Ma J."/>
        </authorList>
    </citation>
    <scope>NUCLEOTIDE SEQUENCE [LARGE SCALE GENOMIC DNA]</scope>
    <source>
        <strain evidence="2">JCM 4957</strain>
    </source>
</reference>
<evidence type="ECO:0000313" key="1">
    <source>
        <dbReference type="EMBL" id="GGY13064.1"/>
    </source>
</evidence>